<dbReference type="EMBL" id="JANPWE010000002">
    <property type="protein sequence ID" value="MCR6545275.1"/>
    <property type="molecule type" value="Genomic_DNA"/>
</dbReference>
<dbReference type="RefSeq" id="WP_257912886.1">
    <property type="nucleotide sequence ID" value="NZ_JANPWE010000002.1"/>
</dbReference>
<dbReference type="Proteomes" id="UP001524944">
    <property type="component" value="Unassembled WGS sequence"/>
</dbReference>
<evidence type="ECO:0000313" key="2">
    <source>
        <dbReference type="Proteomes" id="UP001524944"/>
    </source>
</evidence>
<keyword evidence="2" id="KW-1185">Reference proteome</keyword>
<evidence type="ECO:0000313" key="1">
    <source>
        <dbReference type="EMBL" id="MCR6545275.1"/>
    </source>
</evidence>
<protein>
    <submittedName>
        <fullName evidence="1">Uncharacterized protein</fullName>
    </submittedName>
</protein>
<accession>A0ABT1Y550</accession>
<name>A0ABT1Y550_9FIRM</name>
<organism evidence="1 2">
    <name type="scientific">Dehalobacterium formicoaceticum</name>
    <dbReference type="NCBI Taxonomy" id="51515"/>
    <lineage>
        <taxon>Bacteria</taxon>
        <taxon>Bacillati</taxon>
        <taxon>Bacillota</taxon>
        <taxon>Clostridia</taxon>
        <taxon>Eubacteriales</taxon>
        <taxon>Peptococcaceae</taxon>
        <taxon>Dehalobacterium</taxon>
    </lineage>
</organism>
<gene>
    <name evidence="1" type="ORF">NVS47_07060</name>
</gene>
<reference evidence="1 2" key="1">
    <citation type="submission" date="2022-08" db="EMBL/GenBank/DDBJ databases">
        <title>Proteogenomics of the novel Dehalobacterium formicoaceticum strain EZ94 highlights a key role of methyltransferases during anaerobic dichloromethane degradation.</title>
        <authorList>
            <person name="Wasmund K."/>
        </authorList>
    </citation>
    <scope>NUCLEOTIDE SEQUENCE [LARGE SCALE GENOMIC DNA]</scope>
    <source>
        <strain evidence="1 2">EZ94</strain>
    </source>
</reference>
<proteinExistence type="predicted"/>
<sequence>MENSVILVVLAKLSEYTVAAEPRFRCGGSHLSGMKSQPAFMPRKPLDNEFRHVRLMRQASTMLAWGMPLMPENMPVEARCQEDRGINAATGFLIPE</sequence>
<comment type="caution">
    <text evidence="1">The sequence shown here is derived from an EMBL/GenBank/DDBJ whole genome shotgun (WGS) entry which is preliminary data.</text>
</comment>